<dbReference type="PROSITE" id="PS00674">
    <property type="entry name" value="AAA"/>
    <property type="match status" value="1"/>
</dbReference>
<dbReference type="InterPro" id="IPR045199">
    <property type="entry name" value="ATAD2-like"/>
</dbReference>
<keyword evidence="4" id="KW-0378">Hydrolase</keyword>
<feature type="domain" description="AAA+ ATPase" evidence="9">
    <location>
        <begin position="749"/>
        <end position="890"/>
    </location>
</feature>
<evidence type="ECO:0000313" key="11">
    <source>
        <dbReference type="Proteomes" id="UP000091967"/>
    </source>
</evidence>
<dbReference type="Gene3D" id="1.10.8.60">
    <property type="match status" value="1"/>
</dbReference>
<feature type="compositionally biased region" description="Basic and acidic residues" evidence="8">
    <location>
        <begin position="9"/>
        <end position="21"/>
    </location>
</feature>
<dbReference type="PANTHER" id="PTHR23069">
    <property type="entry name" value="AAA DOMAIN-CONTAINING"/>
    <property type="match status" value="1"/>
</dbReference>
<dbReference type="FunFam" id="3.40.50.300:FF:001218">
    <property type="entry name" value="AAA family ATPase, putative"/>
    <property type="match status" value="1"/>
</dbReference>
<keyword evidence="6" id="KW-0103">Bromodomain</keyword>
<dbReference type="InterPro" id="IPR041569">
    <property type="entry name" value="AAA_lid_3"/>
</dbReference>
<dbReference type="PANTHER" id="PTHR23069:SF0">
    <property type="entry name" value="TAT-BINDING HOMOLOG 7"/>
    <property type="match status" value="1"/>
</dbReference>
<feature type="compositionally biased region" description="Acidic residues" evidence="8">
    <location>
        <begin position="421"/>
        <end position="430"/>
    </location>
</feature>
<dbReference type="GO" id="GO:0005634">
    <property type="term" value="C:nucleus"/>
    <property type="evidence" value="ECO:0007669"/>
    <property type="project" value="UniProtKB-SubCell"/>
</dbReference>
<feature type="compositionally biased region" description="Acidic residues" evidence="8">
    <location>
        <begin position="264"/>
        <end position="285"/>
    </location>
</feature>
<feature type="compositionally biased region" description="Basic residues" evidence="8">
    <location>
        <begin position="457"/>
        <end position="468"/>
    </location>
</feature>
<comment type="caution">
    <text evidence="10">The sequence shown here is derived from an EMBL/GenBank/DDBJ whole genome shotgun (WGS) entry which is preliminary data.</text>
</comment>
<dbReference type="InterPro" id="IPR027417">
    <property type="entry name" value="P-loop_NTPase"/>
</dbReference>
<dbReference type="Proteomes" id="UP000091967">
    <property type="component" value="Unassembled WGS sequence"/>
</dbReference>
<dbReference type="InterPro" id="IPR003593">
    <property type="entry name" value="AAA+_ATPase"/>
</dbReference>
<dbReference type="CDD" id="cd05491">
    <property type="entry name" value="Bromo_TBP7_like"/>
    <property type="match status" value="1"/>
</dbReference>
<feature type="compositionally biased region" description="Acidic residues" evidence="8">
    <location>
        <begin position="478"/>
        <end position="489"/>
    </location>
</feature>
<dbReference type="SUPFAM" id="SSF52540">
    <property type="entry name" value="P-loop containing nucleoside triphosphate hydrolases"/>
    <property type="match status" value="2"/>
</dbReference>
<feature type="region of interest" description="Disordered" evidence="8">
    <location>
        <begin position="1"/>
        <end position="50"/>
    </location>
</feature>
<evidence type="ECO:0000256" key="2">
    <source>
        <dbReference type="ARBA" id="ARBA00006914"/>
    </source>
</evidence>
<feature type="compositionally biased region" description="Acidic residues" evidence="8">
    <location>
        <begin position="189"/>
        <end position="217"/>
    </location>
</feature>
<feature type="region of interest" description="Disordered" evidence="8">
    <location>
        <begin position="1537"/>
        <end position="1578"/>
    </location>
</feature>
<dbReference type="GO" id="GO:0006334">
    <property type="term" value="P:nucleosome assembly"/>
    <property type="evidence" value="ECO:0007669"/>
    <property type="project" value="TreeGrafter"/>
</dbReference>
<dbReference type="InterPro" id="IPR003960">
    <property type="entry name" value="ATPase_AAA_CS"/>
</dbReference>
<dbReference type="EMBL" id="LYXU01000004">
    <property type="protein sequence ID" value="OBS18470.1"/>
    <property type="molecule type" value="Genomic_DNA"/>
</dbReference>
<evidence type="ECO:0000256" key="1">
    <source>
        <dbReference type="ARBA" id="ARBA00004123"/>
    </source>
</evidence>
<evidence type="ECO:0000313" key="10">
    <source>
        <dbReference type="EMBL" id="OBS18470.1"/>
    </source>
</evidence>
<feature type="domain" description="AAA+ ATPase" evidence="9">
    <location>
        <begin position="1051"/>
        <end position="1183"/>
    </location>
</feature>
<keyword evidence="11" id="KW-1185">Reference proteome</keyword>
<evidence type="ECO:0000256" key="3">
    <source>
        <dbReference type="ARBA" id="ARBA00022741"/>
    </source>
</evidence>
<dbReference type="Gene3D" id="3.40.50.300">
    <property type="entry name" value="P-loop containing nucleotide triphosphate hydrolases"/>
    <property type="match status" value="2"/>
</dbReference>
<evidence type="ECO:0000256" key="7">
    <source>
        <dbReference type="ARBA" id="ARBA00023242"/>
    </source>
</evidence>
<feature type="compositionally biased region" description="Acidic residues" evidence="8">
    <location>
        <begin position="149"/>
        <end position="158"/>
    </location>
</feature>
<comment type="similarity">
    <text evidence="2">Belongs to the AAA ATPase family.</text>
</comment>
<evidence type="ECO:0000256" key="5">
    <source>
        <dbReference type="ARBA" id="ARBA00022840"/>
    </source>
</evidence>
<dbReference type="STRING" id="36050.A0A1B8ADB9"/>
<name>A0A1B8ADB9_FUSPO</name>
<keyword evidence="7" id="KW-0539">Nucleus</keyword>
<feature type="compositionally biased region" description="Polar residues" evidence="8">
    <location>
        <begin position="1542"/>
        <end position="1551"/>
    </location>
</feature>
<dbReference type="OMA" id="VTPKDFM"/>
<dbReference type="GO" id="GO:0045815">
    <property type="term" value="P:transcription initiation-coupled chromatin remodeling"/>
    <property type="evidence" value="ECO:0007669"/>
    <property type="project" value="TreeGrafter"/>
</dbReference>
<dbReference type="InterPro" id="IPR003959">
    <property type="entry name" value="ATPase_AAA_core"/>
</dbReference>
<feature type="compositionally biased region" description="Polar residues" evidence="8">
    <location>
        <begin position="1558"/>
        <end position="1567"/>
    </location>
</feature>
<evidence type="ECO:0000256" key="6">
    <source>
        <dbReference type="ARBA" id="ARBA00023117"/>
    </source>
</evidence>
<dbReference type="GO" id="GO:0006337">
    <property type="term" value="P:nucleosome disassembly"/>
    <property type="evidence" value="ECO:0007669"/>
    <property type="project" value="TreeGrafter"/>
</dbReference>
<feature type="compositionally biased region" description="Basic and acidic residues" evidence="8">
    <location>
        <begin position="537"/>
        <end position="547"/>
    </location>
</feature>
<feature type="compositionally biased region" description="Acidic residues" evidence="8">
    <location>
        <begin position="523"/>
        <end position="536"/>
    </location>
</feature>
<feature type="compositionally biased region" description="Acidic residues" evidence="8">
    <location>
        <begin position="382"/>
        <end position="392"/>
    </location>
</feature>
<sequence>MVFGSRNNRASEEEQRGRSREPVPLMESKQRTNSYASELSTSTTKSSASSTAKASRSWFKPAPQPANVNVHTYCGRHSSQFLFGGPSLVDLARAMLELRVPCLHAAHARLDLISYTTRSCRRTAKARLHPPPISEPPQSALNPLYSHDPEDENFDPTEAEPPRKTNKKSSRSRSGRPGRRRKNGYGGSDIDDDEDEVSDSNEEDFFDEEDEEDDDEAAPVNAAGRRARKAATQHTTYFESSPEREAEESATDDSDNAGNNDVKPDEDGDNKEDDAEGEPVEEPIEEPVRPTRSRVVKLKLSNNVPAPRRTTRAHTEEAEEFLELSNSGKHAVPSRDSRSRSPETFARSTRTTRGLKGLKNAPETIQEATQESSFREVREADQPDELTQDPEEDTKQEVVDQDMQDAADQDAPGEDAPVQTVEEDDDDDDVPITRRTRGSRANASAQPQEAESDAGPRKSRRLTRKSSKKSQEVSSDFEPGDESDDAEASDAEKPRRQDPDDVDSPVPRGRRSRPARSRRGGDSGDEEPDFDLDELNEEARELRQDSRSRRRRPRKESPIVYQENTRRARTRVNYYMPPLTSANIEEEEVEAATAQPRARRGRGGASQGWERSLNTTFGPFGGGGGAGALLNGPWGTGAAGGVDSDSSDDEMVHRSSVAGNIGMTPTSAAAPGGLLAGAPGMNLDGAGAAPNVGKIKDRKALADADPLGVDLNVDFSKVGGLQGHIDQLKEMVQLPLLYPELFTRFHVTPPRGVLFHGPPGTGKTLLARALANSVGSGGRKISFYMRKGADALSKWVGEAEKQLRLLFEEARRTQPSIIFFDEIDGLAPVRSSKQEQIHASIVSTLLALMDGMDGRGQVIVIGATNRPDNIDPALRRPGRFDREFYFPLPDIEGRKSILNIHTADWGLSNQFKDSLAENTKGYGGADLRALCTEAALNAIQRTYPQIYASKEKLVVDPDKIGVHATDFMLSIKKLIPSSERSATSGAKPLPKSIEPLLRDQLAAAKSALDGLLPRKKKLTALEEAMYEQFDDDDHGFGREAMQQEFERSRVFRPRFIIYGQSGMGQSYLSSAILHYFEGVHVQNFDLPSILNDGRAMEQVIVSLFTEVRRHKPSVIYIPNIEAWYAALHNTLALTTFKTMLRSIAPTDPVLLLATAEGDRDELPSELIRDFFGFSMKNQMRINNPSKECRMEYFNTTLQYAKKKPREFPDPENRKKRVLEELPVAPPMEPAPPTKADMKAAQKRDHQLLNALKIQLQPIMDQINRKYKKFRQPVIPPAQIEYLFVESEPNFVRPDIEAGQLRPYEIVKDKYDNDVLRDTASGKCYYNLETTTIEERLSNGFYARPKDFLFDIKALAKDAKNIGDKERTLKANELLSNVEVDVASIENQTSQVDWEGLYRRQLQRAKDATEKERKRKAMQSLVDRVQSDVGGNDSDSQGPVTLGVVVPGSRTTARFQVRSPLSNDHGTSGQGLQLLSNGINNTVGEDTQMSGIDNDTQALSEMGPPPKSHEQLGVAHAGMTQISQKSVVTTLPPGISPSAIINEASTTKTSDPSTHRSSDFSQMTNGGHSESRGVDEDSQVDIPDTLIIGHNISGDDSWLHSQAQAAAAGGAHMQVSNISDSPSSARTSLGFKAQSVGGMASILNDHISDEQSARNSGSSTSASQPLTLGEVEGILNNFTKATSGCTIEQLEQINRELMDEIWRTRSEWNRSRVMDQVMAVFNRTMDEIEAFQGIEPASQARDY</sequence>
<organism evidence="10 11">
    <name type="scientific">Fusarium poae</name>
    <dbReference type="NCBI Taxonomy" id="36050"/>
    <lineage>
        <taxon>Eukaryota</taxon>
        <taxon>Fungi</taxon>
        <taxon>Dikarya</taxon>
        <taxon>Ascomycota</taxon>
        <taxon>Pezizomycotina</taxon>
        <taxon>Sordariomycetes</taxon>
        <taxon>Hypocreomycetidae</taxon>
        <taxon>Hypocreales</taxon>
        <taxon>Nectriaceae</taxon>
        <taxon>Fusarium</taxon>
    </lineage>
</organism>
<feature type="compositionally biased region" description="Basic residues" evidence="8">
    <location>
        <begin position="164"/>
        <end position="183"/>
    </location>
</feature>
<reference evidence="10 11" key="1">
    <citation type="submission" date="2016-06" db="EMBL/GenBank/DDBJ databases">
        <title>Living apart together: crosstalk between the core and supernumerary genomes in a fungal plant pathogen.</title>
        <authorList>
            <person name="Vanheule A."/>
            <person name="Audenaert K."/>
            <person name="Warris S."/>
            <person name="Van De Geest H."/>
            <person name="Schijlen E."/>
            <person name="Hofte M."/>
            <person name="De Saeger S."/>
            <person name="Haesaert G."/>
            <person name="Waalwijk C."/>
            <person name="Van Der Lee T."/>
        </authorList>
    </citation>
    <scope>NUCLEOTIDE SEQUENCE [LARGE SCALE GENOMIC DNA]</scope>
    <source>
        <strain evidence="10 11">2516</strain>
    </source>
</reference>
<dbReference type="Pfam" id="PF00004">
    <property type="entry name" value="AAA"/>
    <property type="match status" value="2"/>
</dbReference>
<accession>A0A1B8ADB9</accession>
<keyword evidence="5" id="KW-0067">ATP-binding</keyword>
<dbReference type="GO" id="GO:0016887">
    <property type="term" value="F:ATP hydrolysis activity"/>
    <property type="evidence" value="ECO:0007669"/>
    <property type="project" value="InterPro"/>
</dbReference>
<feature type="compositionally biased region" description="Basic and acidic residues" evidence="8">
    <location>
        <begin position="490"/>
        <end position="499"/>
    </location>
</feature>
<dbReference type="GO" id="GO:0042393">
    <property type="term" value="F:histone binding"/>
    <property type="evidence" value="ECO:0007669"/>
    <property type="project" value="TreeGrafter"/>
</dbReference>
<feature type="compositionally biased region" description="Acidic residues" evidence="8">
    <location>
        <begin position="245"/>
        <end position="255"/>
    </location>
</feature>
<evidence type="ECO:0000256" key="4">
    <source>
        <dbReference type="ARBA" id="ARBA00022801"/>
    </source>
</evidence>
<gene>
    <name evidence="10" type="ORF">FPOA_10197</name>
</gene>
<dbReference type="SMART" id="SM00382">
    <property type="entry name" value="AAA"/>
    <property type="match status" value="2"/>
</dbReference>
<protein>
    <recommendedName>
        <fullName evidence="9">AAA+ ATPase domain-containing protein</fullName>
    </recommendedName>
</protein>
<feature type="region of interest" description="Disordered" evidence="8">
    <location>
        <begin position="123"/>
        <end position="564"/>
    </location>
</feature>
<dbReference type="FunFam" id="3.40.50.300:FF:000061">
    <property type="entry name" value="ATPase family, AAA domain-containing 2"/>
    <property type="match status" value="1"/>
</dbReference>
<feature type="compositionally biased region" description="Basic residues" evidence="8">
    <location>
        <begin position="508"/>
        <end position="518"/>
    </location>
</feature>
<feature type="compositionally biased region" description="Low complexity" evidence="8">
    <location>
        <begin position="36"/>
        <end position="50"/>
    </location>
</feature>
<evidence type="ECO:0000259" key="9">
    <source>
        <dbReference type="SMART" id="SM00382"/>
    </source>
</evidence>
<feature type="compositionally biased region" description="Acidic residues" evidence="8">
    <location>
        <begin position="399"/>
        <end position="413"/>
    </location>
</feature>
<feature type="compositionally biased region" description="Polar residues" evidence="8">
    <location>
        <begin position="439"/>
        <end position="449"/>
    </location>
</feature>
<comment type="subcellular location">
    <subcellularLocation>
        <location evidence="1">Nucleus</location>
    </subcellularLocation>
</comment>
<proteinExistence type="inferred from homology"/>
<evidence type="ECO:0000256" key="8">
    <source>
        <dbReference type="SAM" id="MobiDB-lite"/>
    </source>
</evidence>
<dbReference type="GO" id="GO:0005524">
    <property type="term" value="F:ATP binding"/>
    <property type="evidence" value="ECO:0007669"/>
    <property type="project" value="UniProtKB-KW"/>
</dbReference>
<dbReference type="GO" id="GO:0003682">
    <property type="term" value="F:chromatin binding"/>
    <property type="evidence" value="ECO:0007669"/>
    <property type="project" value="TreeGrafter"/>
</dbReference>
<dbReference type="Pfam" id="PF17862">
    <property type="entry name" value="AAA_lid_3"/>
    <property type="match status" value="1"/>
</dbReference>
<feature type="region of interest" description="Disordered" evidence="8">
    <location>
        <begin position="592"/>
        <end position="611"/>
    </location>
</feature>
<keyword evidence="3" id="KW-0547">Nucleotide-binding</keyword>